<protein>
    <submittedName>
        <fullName evidence="1">Uncharacterized protein</fullName>
    </submittedName>
</protein>
<dbReference type="InterPro" id="IPR058003">
    <property type="entry name" value="Phage_gp12"/>
</dbReference>
<name>M1NXH2_9CAUD</name>
<reference evidence="1 2" key="1">
    <citation type="submission" date="2010-10" db="EMBL/GenBank/DDBJ databases">
        <title>The Genome Sequence of Prochlorococcus phage P-SSP6.</title>
        <authorList>
            <consortium name="The Broad Institute Genome Sequencing Platform"/>
            <person name="Henn M.R."/>
            <person name="Sullivan M.S."/>
            <person name="Osburne M.S."/>
            <person name="Levin J."/>
            <person name="Malboeuf C."/>
            <person name="Casali M."/>
            <person name="Russ C."/>
            <person name="Lennon N."/>
            <person name="Chapman S.B."/>
            <person name="Erlich R."/>
            <person name="Young S.K."/>
            <person name="Yandava C."/>
            <person name="Zeng Q."/>
            <person name="Alvarado L."/>
            <person name="Anderson S."/>
            <person name="Berlin A."/>
            <person name="Chen Z."/>
            <person name="Freedman E."/>
            <person name="Gellesch M."/>
            <person name="Goldberg J."/>
            <person name="Green L."/>
            <person name="Griggs A."/>
            <person name="Gujja S."/>
            <person name="Heilman E.R."/>
            <person name="Heiman D."/>
            <person name="Hollinger A."/>
            <person name="Howarth C."/>
            <person name="Larson L."/>
            <person name="Mehta T."/>
            <person name="Pearson M."/>
            <person name="Roberts A."/>
            <person name="Ryan E."/>
            <person name="Saif S."/>
            <person name="Shea T."/>
            <person name="Shenoy N."/>
            <person name="Sisk P."/>
            <person name="Stolte C."/>
            <person name="Sykes S."/>
            <person name="White J."/>
            <person name="Yu Q."/>
            <person name="Coleman M.L."/>
            <person name="Huang K.H."/>
            <person name="Weigele P.R."/>
            <person name="DeFrancesco A.S."/>
            <person name="Kern S.E."/>
            <person name="Thompson L.R."/>
            <person name="Fu R."/>
            <person name="Hombeck B."/>
            <person name="Chisholm S.W."/>
            <person name="Haas B."/>
            <person name="Nusbaum C."/>
            <person name="Birren B."/>
        </authorList>
    </citation>
    <scope>NUCLEOTIDE SEQUENCE [LARGE SCALE GENOMIC DNA]</scope>
    <source>
        <strain evidence="1">P-SSP6</strain>
    </source>
</reference>
<evidence type="ECO:0000313" key="2">
    <source>
        <dbReference type="Proteomes" id="UP000011837"/>
    </source>
</evidence>
<dbReference type="Proteomes" id="UP000011837">
    <property type="component" value="Segment"/>
</dbReference>
<dbReference type="Pfam" id="PF25675">
    <property type="entry name" value="Phage_nozzle"/>
    <property type="match status" value="1"/>
</dbReference>
<accession>M1NXH2</accession>
<gene>
    <name evidence="1" type="ORF">PRUG_00034</name>
</gene>
<organism evidence="1 2">
    <name type="scientific">Prochlorococcus phage P-SSP6</name>
    <dbReference type="NCBI Taxonomy" id="382275"/>
    <lineage>
        <taxon>Viruses</taxon>
        <taxon>Duplodnaviria</taxon>
        <taxon>Heunggongvirae</taxon>
        <taxon>Uroviricota</taxon>
        <taxon>Caudoviricetes</taxon>
        <taxon>Autographivirales</taxon>
        <taxon>Sechaudvirinae</taxon>
        <taxon>Tangaroavirus</taxon>
        <taxon>Tangaroavirus tv951510a</taxon>
    </lineage>
</organism>
<dbReference type="EMBL" id="HQ634152">
    <property type="protein sequence ID" value="AGF91591.1"/>
    <property type="molecule type" value="Genomic_DNA"/>
</dbReference>
<evidence type="ECO:0000313" key="1">
    <source>
        <dbReference type="EMBL" id="AGF91591.1"/>
    </source>
</evidence>
<proteinExistence type="predicted"/>
<sequence length="148" mass="16663">MAAINQRIPNFLGGVSQQPDTIKFPGQLRVCDNAVPDVTFGLMKRPPGEFVKTLTNANASGYWYDILRDGDEKYLVQMTASSSYSGTKPIRIWNLLTGVEQSLTNSNGDSLFQYMQQTGTTKPYAIQSVQDYTIITNPQKNDWYGWEH</sequence>